<dbReference type="AlphaFoldDB" id="A0AAE1TZN2"/>
<organism evidence="2 3">
    <name type="scientific">Petrolisthes manimaculis</name>
    <dbReference type="NCBI Taxonomy" id="1843537"/>
    <lineage>
        <taxon>Eukaryota</taxon>
        <taxon>Metazoa</taxon>
        <taxon>Ecdysozoa</taxon>
        <taxon>Arthropoda</taxon>
        <taxon>Crustacea</taxon>
        <taxon>Multicrustacea</taxon>
        <taxon>Malacostraca</taxon>
        <taxon>Eumalacostraca</taxon>
        <taxon>Eucarida</taxon>
        <taxon>Decapoda</taxon>
        <taxon>Pleocyemata</taxon>
        <taxon>Anomura</taxon>
        <taxon>Galatheoidea</taxon>
        <taxon>Porcellanidae</taxon>
        <taxon>Petrolisthes</taxon>
    </lineage>
</organism>
<evidence type="ECO:0000256" key="1">
    <source>
        <dbReference type="SAM" id="MobiDB-lite"/>
    </source>
</evidence>
<proteinExistence type="predicted"/>
<sequence>MEKEKEEEGERGERREERSTRIQDEKEEIKDGVGERGRGDGGQNLPPLKRHSDQSEGRGVGVGGDSADSTLSGSDVGRGGRRSGRHGEEKDKSHKRKSHLNRSTTSEEPASEPFPPAHPSDSNGEYCVAV</sequence>
<feature type="compositionally biased region" description="Basic and acidic residues" evidence="1">
    <location>
        <begin position="1"/>
        <end position="39"/>
    </location>
</feature>
<gene>
    <name evidence="2" type="ORF">Pmani_023381</name>
</gene>
<comment type="caution">
    <text evidence="2">The sequence shown here is derived from an EMBL/GenBank/DDBJ whole genome shotgun (WGS) entry which is preliminary data.</text>
</comment>
<dbReference type="Proteomes" id="UP001292094">
    <property type="component" value="Unassembled WGS sequence"/>
</dbReference>
<dbReference type="EMBL" id="JAWZYT010002401">
    <property type="protein sequence ID" value="KAK4304683.1"/>
    <property type="molecule type" value="Genomic_DNA"/>
</dbReference>
<keyword evidence="3" id="KW-1185">Reference proteome</keyword>
<evidence type="ECO:0000313" key="3">
    <source>
        <dbReference type="Proteomes" id="UP001292094"/>
    </source>
</evidence>
<evidence type="ECO:0000313" key="2">
    <source>
        <dbReference type="EMBL" id="KAK4304683.1"/>
    </source>
</evidence>
<name>A0AAE1TZN2_9EUCA</name>
<feature type="region of interest" description="Disordered" evidence="1">
    <location>
        <begin position="1"/>
        <end position="130"/>
    </location>
</feature>
<protein>
    <submittedName>
        <fullName evidence="2">Uncharacterized protein</fullName>
    </submittedName>
</protein>
<accession>A0AAE1TZN2</accession>
<reference evidence="2" key="1">
    <citation type="submission" date="2023-11" db="EMBL/GenBank/DDBJ databases">
        <title>Genome assemblies of two species of porcelain crab, Petrolisthes cinctipes and Petrolisthes manimaculis (Anomura: Porcellanidae).</title>
        <authorList>
            <person name="Angst P."/>
        </authorList>
    </citation>
    <scope>NUCLEOTIDE SEQUENCE</scope>
    <source>
        <strain evidence="2">PB745_02</strain>
        <tissue evidence="2">Gill</tissue>
    </source>
</reference>